<proteinExistence type="predicted"/>
<organism evidence="1">
    <name type="scientific">marine metagenome</name>
    <dbReference type="NCBI Taxonomy" id="408172"/>
    <lineage>
        <taxon>unclassified sequences</taxon>
        <taxon>metagenomes</taxon>
        <taxon>ecological metagenomes</taxon>
    </lineage>
</organism>
<evidence type="ECO:0008006" key="2">
    <source>
        <dbReference type="Google" id="ProtNLM"/>
    </source>
</evidence>
<dbReference type="EMBL" id="UINC01097500">
    <property type="protein sequence ID" value="SVC55253.1"/>
    <property type="molecule type" value="Genomic_DNA"/>
</dbReference>
<reference evidence="1" key="1">
    <citation type="submission" date="2018-05" db="EMBL/GenBank/DDBJ databases">
        <authorList>
            <person name="Lanie J.A."/>
            <person name="Ng W.-L."/>
            <person name="Kazmierczak K.M."/>
            <person name="Andrzejewski T.M."/>
            <person name="Davidsen T.M."/>
            <person name="Wayne K.J."/>
            <person name="Tettelin H."/>
            <person name="Glass J.I."/>
            <person name="Rusch D."/>
            <person name="Podicherti R."/>
            <person name="Tsui H.-C.T."/>
            <person name="Winkler M.E."/>
        </authorList>
    </citation>
    <scope>NUCLEOTIDE SEQUENCE</scope>
</reference>
<evidence type="ECO:0000313" key="1">
    <source>
        <dbReference type="EMBL" id="SVC55253.1"/>
    </source>
</evidence>
<feature type="non-terminal residue" evidence="1">
    <location>
        <position position="84"/>
    </location>
</feature>
<dbReference type="AlphaFoldDB" id="A0A382N242"/>
<accession>A0A382N242</accession>
<gene>
    <name evidence="1" type="ORF">METZ01_LOCUS308107</name>
</gene>
<sequence length="84" mass="8736">MSFFDITSEPSRPANRSLLLLAGVLALGQARAQLAPPPPPARTSITVSNGQSLDGWRAPLGDWKLAKAAALSPDNPKAFALAEG</sequence>
<protein>
    <recommendedName>
        <fullName evidence="2">3-keto-disaccharide hydrolase domain-containing protein</fullName>
    </recommendedName>
</protein>
<name>A0A382N242_9ZZZZ</name>